<gene>
    <name evidence="3" type="ORF">QE152_g33481</name>
</gene>
<keyword evidence="4" id="KW-1185">Reference proteome</keyword>
<feature type="compositionally biased region" description="Basic and acidic residues" evidence="1">
    <location>
        <begin position="333"/>
        <end position="345"/>
    </location>
</feature>
<evidence type="ECO:0000256" key="1">
    <source>
        <dbReference type="SAM" id="MobiDB-lite"/>
    </source>
</evidence>
<evidence type="ECO:0000259" key="2">
    <source>
        <dbReference type="Pfam" id="PF03732"/>
    </source>
</evidence>
<feature type="domain" description="Retrotransposon gag" evidence="2">
    <location>
        <begin position="94"/>
        <end position="175"/>
    </location>
</feature>
<accession>A0AAW1IX29</accession>
<evidence type="ECO:0000313" key="4">
    <source>
        <dbReference type="Proteomes" id="UP001458880"/>
    </source>
</evidence>
<feature type="compositionally biased region" description="Polar residues" evidence="1">
    <location>
        <begin position="394"/>
        <end position="412"/>
    </location>
</feature>
<protein>
    <submittedName>
        <fullName evidence="3">Retrotransposon gag protein</fullName>
    </submittedName>
</protein>
<proteinExistence type="predicted"/>
<dbReference type="Proteomes" id="UP001458880">
    <property type="component" value="Unassembled WGS sequence"/>
</dbReference>
<comment type="caution">
    <text evidence="3">The sequence shown here is derived from an EMBL/GenBank/DDBJ whole genome shotgun (WGS) entry which is preliminary data.</text>
</comment>
<name>A0AAW1IX29_POPJA</name>
<feature type="region of interest" description="Disordered" evidence="1">
    <location>
        <begin position="211"/>
        <end position="446"/>
    </location>
</feature>
<feature type="compositionally biased region" description="Polar residues" evidence="1">
    <location>
        <begin position="346"/>
        <end position="356"/>
    </location>
</feature>
<dbReference type="Pfam" id="PF03732">
    <property type="entry name" value="Retrotrans_gag"/>
    <property type="match status" value="1"/>
</dbReference>
<feature type="compositionally biased region" description="Basic and acidic residues" evidence="1">
    <location>
        <begin position="273"/>
        <end position="282"/>
    </location>
</feature>
<sequence>MLKTRLDNLEAQLDTISRCLEQTTYLTTGGDDISRLAAALKSIINTTPEQAPSPRKFSGQLVEDPSSFLERLEAHLQGQLLEIPEDIDYAVLPHLTGEAAIWYGRNEASFLSFEEFKRRFKAKFLGPGRHKELWDATEAQQDPEEPVTAFAQRLRRLCLRLNPDWPEAAMVDHIIAKMTDRYCLPIAQANPQSMEELYEACEKWENLLERRNTAPRPPTHDKRPRTQPAVPSKDRKVTQSPRAPVLVLLWQPPGRRLPIQDERIGPTTPPARPRTEGSHKEPASTNRDGLYRRGRAISEDLAHPERTSGPSIANPIVDSRPTPDAPPLGPTEPRTHTTDKPEPNKRQTATDMTQGPSCVGEGQQRPTPSPQQPARVETPAPSARHDTAMGPANQAAQTTSGLASGQDGQRPTTAPRDFGGGKSNQDPQEAKPSRPDERRPPQALEE</sequence>
<dbReference type="AlphaFoldDB" id="A0AAW1IX29"/>
<reference evidence="3 4" key="1">
    <citation type="journal article" date="2024" name="BMC Genomics">
        <title>De novo assembly and annotation of Popillia japonica's genome with initial clues to its potential as an invasive pest.</title>
        <authorList>
            <person name="Cucini C."/>
            <person name="Boschi S."/>
            <person name="Funari R."/>
            <person name="Cardaioli E."/>
            <person name="Iannotti N."/>
            <person name="Marturano G."/>
            <person name="Paoli F."/>
            <person name="Bruttini M."/>
            <person name="Carapelli A."/>
            <person name="Frati F."/>
            <person name="Nardi F."/>
        </authorList>
    </citation>
    <scope>NUCLEOTIDE SEQUENCE [LARGE SCALE GENOMIC DNA]</scope>
    <source>
        <strain evidence="3">DMR45628</strain>
    </source>
</reference>
<feature type="compositionally biased region" description="Basic and acidic residues" evidence="1">
    <location>
        <begin position="428"/>
        <end position="440"/>
    </location>
</feature>
<dbReference type="InterPro" id="IPR005162">
    <property type="entry name" value="Retrotrans_gag_dom"/>
</dbReference>
<organism evidence="3 4">
    <name type="scientific">Popillia japonica</name>
    <name type="common">Japanese beetle</name>
    <dbReference type="NCBI Taxonomy" id="7064"/>
    <lineage>
        <taxon>Eukaryota</taxon>
        <taxon>Metazoa</taxon>
        <taxon>Ecdysozoa</taxon>
        <taxon>Arthropoda</taxon>
        <taxon>Hexapoda</taxon>
        <taxon>Insecta</taxon>
        <taxon>Pterygota</taxon>
        <taxon>Neoptera</taxon>
        <taxon>Endopterygota</taxon>
        <taxon>Coleoptera</taxon>
        <taxon>Polyphaga</taxon>
        <taxon>Scarabaeiformia</taxon>
        <taxon>Scarabaeidae</taxon>
        <taxon>Rutelinae</taxon>
        <taxon>Popillia</taxon>
    </lineage>
</organism>
<evidence type="ECO:0000313" key="3">
    <source>
        <dbReference type="EMBL" id="KAK9694521.1"/>
    </source>
</evidence>
<feature type="compositionally biased region" description="Basic and acidic residues" evidence="1">
    <location>
        <begin position="296"/>
        <end position="306"/>
    </location>
</feature>
<dbReference type="EMBL" id="JASPKY010000510">
    <property type="protein sequence ID" value="KAK9694521.1"/>
    <property type="molecule type" value="Genomic_DNA"/>
</dbReference>